<reference evidence="3" key="1">
    <citation type="submission" date="2023-03" db="EMBL/GenBank/DDBJ databases">
        <title>Chromosome-scale reference genome and RAD-based genetic map of yellow starthistle (Centaurea solstitialis) reveal putative structural variation and QTLs associated with invader traits.</title>
        <authorList>
            <person name="Reatini B."/>
            <person name="Cang F.A."/>
            <person name="Jiang Q."/>
            <person name="Mckibben M.T.W."/>
            <person name="Barker M.S."/>
            <person name="Rieseberg L.H."/>
            <person name="Dlugosch K.M."/>
        </authorList>
    </citation>
    <scope>NUCLEOTIDE SEQUENCE</scope>
    <source>
        <strain evidence="3">CAN-66</strain>
        <tissue evidence="3">Leaf</tissue>
    </source>
</reference>
<protein>
    <recommendedName>
        <fullName evidence="2">hAT-like transposase RNase-H fold domain-containing protein</fullName>
    </recommendedName>
</protein>
<evidence type="ECO:0000259" key="2">
    <source>
        <dbReference type="Pfam" id="PF14372"/>
    </source>
</evidence>
<sequence>MFCTLRFPTGKYYIEERNKLYTYLSNPNNSIHLTTDTWTSSCQRINYMVVTAHFIDDSWVMHKRVINFRQIDSHKGDDIGLLLLDCIHGWGIKNVMTITFDNATSNNTAVEFLKKELPNMYGSGKNLQVRCMAHILNLIVKDGLKEHTYSVDCVQKAVRYIRHSPQRITRFKKCMKECGLETKKFLCGDCPTRWNSTYEMLKVAVELREAFVEYKLQDKDFRREIERVPEKTDFDTCKAMVGFLEKFKTTTELVSATSKPLAHIMFREILEVDKHIREWGTRPEFCLMGNEMRSKYDKYWGTFEKLNDYMHFAALLYPQMKSGFLKHAFKMMIKSTATGENQMA</sequence>
<accession>A0AA38T9B9</accession>
<gene>
    <name evidence="3" type="ORF">OSB04_011383</name>
</gene>
<dbReference type="InterPro" id="IPR012337">
    <property type="entry name" value="RNaseH-like_sf"/>
</dbReference>
<dbReference type="GO" id="GO:0003677">
    <property type="term" value="F:DNA binding"/>
    <property type="evidence" value="ECO:0007669"/>
    <property type="project" value="UniProtKB-KW"/>
</dbReference>
<comment type="caution">
    <text evidence="3">The sequence shown here is derived from an EMBL/GenBank/DDBJ whole genome shotgun (WGS) entry which is preliminary data.</text>
</comment>
<evidence type="ECO:0000313" key="4">
    <source>
        <dbReference type="Proteomes" id="UP001172457"/>
    </source>
</evidence>
<evidence type="ECO:0000313" key="3">
    <source>
        <dbReference type="EMBL" id="KAJ9556769.1"/>
    </source>
</evidence>
<dbReference type="Proteomes" id="UP001172457">
    <property type="component" value="Chromosome 3"/>
</dbReference>
<dbReference type="InterPro" id="IPR052035">
    <property type="entry name" value="ZnF_BED_domain_contain"/>
</dbReference>
<dbReference type="SUPFAM" id="SSF53098">
    <property type="entry name" value="Ribonuclease H-like"/>
    <property type="match status" value="1"/>
</dbReference>
<dbReference type="InterPro" id="IPR025525">
    <property type="entry name" value="hAT-like_transposase_RNase-H"/>
</dbReference>
<evidence type="ECO:0000256" key="1">
    <source>
        <dbReference type="ARBA" id="ARBA00023125"/>
    </source>
</evidence>
<dbReference type="AlphaFoldDB" id="A0AA38T9B9"/>
<keyword evidence="1" id="KW-0238">DNA-binding</keyword>
<dbReference type="EMBL" id="JARYMX010000003">
    <property type="protein sequence ID" value="KAJ9556769.1"/>
    <property type="molecule type" value="Genomic_DNA"/>
</dbReference>
<proteinExistence type="predicted"/>
<dbReference type="Pfam" id="PF14372">
    <property type="entry name" value="hAT-like_RNase-H"/>
    <property type="match status" value="1"/>
</dbReference>
<keyword evidence="4" id="KW-1185">Reference proteome</keyword>
<organism evidence="3 4">
    <name type="scientific">Centaurea solstitialis</name>
    <name type="common">yellow star-thistle</name>
    <dbReference type="NCBI Taxonomy" id="347529"/>
    <lineage>
        <taxon>Eukaryota</taxon>
        <taxon>Viridiplantae</taxon>
        <taxon>Streptophyta</taxon>
        <taxon>Embryophyta</taxon>
        <taxon>Tracheophyta</taxon>
        <taxon>Spermatophyta</taxon>
        <taxon>Magnoliopsida</taxon>
        <taxon>eudicotyledons</taxon>
        <taxon>Gunneridae</taxon>
        <taxon>Pentapetalae</taxon>
        <taxon>asterids</taxon>
        <taxon>campanulids</taxon>
        <taxon>Asterales</taxon>
        <taxon>Asteraceae</taxon>
        <taxon>Carduoideae</taxon>
        <taxon>Cardueae</taxon>
        <taxon>Centaureinae</taxon>
        <taxon>Centaurea</taxon>
    </lineage>
</organism>
<feature type="domain" description="hAT-like transposase RNase-H fold" evidence="2">
    <location>
        <begin position="256"/>
        <end position="337"/>
    </location>
</feature>
<name>A0AA38T9B9_9ASTR</name>
<dbReference type="PANTHER" id="PTHR46481:SF7">
    <property type="entry name" value="ZINC FINGER BED DOMAIN-CONTAINING PROTEIN RICESLEEPER 2-LIKE"/>
    <property type="match status" value="1"/>
</dbReference>
<dbReference type="PANTHER" id="PTHR46481">
    <property type="entry name" value="ZINC FINGER BED DOMAIN-CONTAINING PROTEIN 4"/>
    <property type="match status" value="1"/>
</dbReference>